<evidence type="ECO:0000256" key="9">
    <source>
        <dbReference type="ARBA" id="ARBA00022840"/>
    </source>
</evidence>
<dbReference type="InterPro" id="IPR005467">
    <property type="entry name" value="His_kinase_dom"/>
</dbReference>
<dbReference type="InterPro" id="IPR016132">
    <property type="entry name" value="Phyto_chromo_attachment"/>
</dbReference>
<dbReference type="InterPro" id="IPR046342">
    <property type="entry name" value="CBS_dom_sf"/>
</dbReference>
<dbReference type="Gene3D" id="1.10.287.130">
    <property type="match status" value="1"/>
</dbReference>
<feature type="coiled-coil region" evidence="16">
    <location>
        <begin position="506"/>
        <end position="536"/>
    </location>
</feature>
<dbReference type="Gene3D" id="3.30.450.20">
    <property type="entry name" value="PAS domain"/>
    <property type="match status" value="8"/>
</dbReference>
<reference evidence="24" key="1">
    <citation type="journal article" date="2013" name="Proc. Natl. Acad. Sci. U.S.A.">
        <title>Improving the coverage of the cyanobacterial phylum using diversity-driven genome sequencing.</title>
        <authorList>
            <person name="Shih P.M."/>
            <person name="Wu D."/>
            <person name="Latifi A."/>
            <person name="Axen S.D."/>
            <person name="Fewer D.P."/>
            <person name="Talla E."/>
            <person name="Calteau A."/>
            <person name="Cai F."/>
            <person name="Tandeau de Marsac N."/>
            <person name="Rippka R."/>
            <person name="Herdman M."/>
            <person name="Sivonen K."/>
            <person name="Coursin T."/>
            <person name="Laurent T."/>
            <person name="Goodwin L."/>
            <person name="Nolan M."/>
            <person name="Davenport K.W."/>
            <person name="Han C.S."/>
            <person name="Rubin E.M."/>
            <person name="Eisen J.A."/>
            <person name="Woyke T."/>
            <person name="Gugger M."/>
            <person name="Kerfeld C.A."/>
        </authorList>
    </citation>
    <scope>NUCLEOTIDE SEQUENCE [LARGE SCALE GENOMIC DNA]</scope>
    <source>
        <strain evidence="24">ATCC 29140 / PCC 7202</strain>
    </source>
</reference>
<dbReference type="PROSITE" id="PS50109">
    <property type="entry name" value="HIS_KIN"/>
    <property type="match status" value="1"/>
</dbReference>
<dbReference type="SUPFAM" id="SSF55874">
    <property type="entry name" value="ATPase domain of HSP90 chaperone/DNA topoisomerase II/histidine kinase"/>
    <property type="match status" value="1"/>
</dbReference>
<evidence type="ECO:0000259" key="21">
    <source>
        <dbReference type="PROSITE" id="PS50113"/>
    </source>
</evidence>
<accession>K9YHP6</accession>
<feature type="coiled-coil region" evidence="16">
    <location>
        <begin position="299"/>
        <end position="334"/>
    </location>
</feature>
<feature type="domain" description="PAC" evidence="21">
    <location>
        <begin position="1032"/>
        <end position="1084"/>
    </location>
</feature>
<dbReference type="Pfam" id="PF00571">
    <property type="entry name" value="CBS"/>
    <property type="match status" value="4"/>
</dbReference>
<dbReference type="InterPro" id="IPR000644">
    <property type="entry name" value="CBS_dom"/>
</dbReference>
<dbReference type="BioCyc" id="CSTA292563:G1353-387-MONOMER"/>
<dbReference type="CDD" id="cd17774">
    <property type="entry name" value="CBS_two-component_sensor_histidine_kinase_repeat2"/>
    <property type="match status" value="1"/>
</dbReference>
<feature type="domain" description="CBS" evidence="22">
    <location>
        <begin position="16"/>
        <end position="92"/>
    </location>
</feature>
<name>K9YHP6_CYASC</name>
<feature type="domain" description="PAC" evidence="21">
    <location>
        <begin position="601"/>
        <end position="654"/>
    </location>
</feature>
<dbReference type="Gene3D" id="3.10.580.10">
    <property type="entry name" value="CBS-domain"/>
    <property type="match status" value="2"/>
</dbReference>
<dbReference type="InterPro" id="IPR001610">
    <property type="entry name" value="PAC"/>
</dbReference>
<dbReference type="NCBIfam" id="TIGR00229">
    <property type="entry name" value="sensory_box"/>
    <property type="match status" value="7"/>
</dbReference>
<dbReference type="InterPro" id="IPR000700">
    <property type="entry name" value="PAS-assoc_C"/>
</dbReference>
<dbReference type="InterPro" id="IPR013655">
    <property type="entry name" value="PAS_fold_3"/>
</dbReference>
<feature type="domain" description="PAS" evidence="20">
    <location>
        <begin position="687"/>
        <end position="734"/>
    </location>
</feature>
<dbReference type="KEGG" id="csn:Cyast_0384"/>
<dbReference type="InterPro" id="IPR035965">
    <property type="entry name" value="PAS-like_dom_sf"/>
</dbReference>
<dbReference type="Pfam" id="PF00072">
    <property type="entry name" value="Response_reg"/>
    <property type="match status" value="1"/>
</dbReference>
<evidence type="ECO:0000259" key="20">
    <source>
        <dbReference type="PROSITE" id="PS50112"/>
    </source>
</evidence>
<dbReference type="PROSITE" id="PS50112">
    <property type="entry name" value="PAS"/>
    <property type="match status" value="6"/>
</dbReference>
<evidence type="ECO:0000256" key="6">
    <source>
        <dbReference type="ARBA" id="ARBA00022679"/>
    </source>
</evidence>
<dbReference type="SUPFAM" id="SSF55781">
    <property type="entry name" value="GAF domain-like"/>
    <property type="match status" value="2"/>
</dbReference>
<gene>
    <name evidence="23" type="ordered locus">Cyast_0384</name>
</gene>
<dbReference type="Pfam" id="PF01590">
    <property type="entry name" value="GAF"/>
    <property type="match status" value="1"/>
</dbReference>
<dbReference type="HOGENOM" id="CLU_231284_0_0_3"/>
<dbReference type="SMART" id="SM00116">
    <property type="entry name" value="CBS"/>
    <property type="match status" value="4"/>
</dbReference>
<dbReference type="PROSITE" id="PS50113">
    <property type="entry name" value="PAC"/>
    <property type="match status" value="5"/>
</dbReference>
<dbReference type="CDD" id="cd16922">
    <property type="entry name" value="HATPase_EvgS-ArcB-TorS-like"/>
    <property type="match status" value="1"/>
</dbReference>
<dbReference type="PRINTS" id="PR00344">
    <property type="entry name" value="BCTRLSENSOR"/>
</dbReference>
<dbReference type="eggNOG" id="COG2203">
    <property type="taxonomic scope" value="Bacteria"/>
</dbReference>
<feature type="domain" description="PAC" evidence="21">
    <location>
        <begin position="737"/>
        <end position="789"/>
    </location>
</feature>
<keyword evidence="5 14" id="KW-0597">Phosphoprotein</keyword>
<evidence type="ECO:0000256" key="11">
    <source>
        <dbReference type="ARBA" id="ARBA00023136"/>
    </source>
</evidence>
<dbReference type="SMART" id="SM00065">
    <property type="entry name" value="GAF"/>
    <property type="match status" value="2"/>
</dbReference>
<feature type="modified residue" description="4-aspartylphosphate" evidence="14">
    <location>
        <position position="2126"/>
    </location>
</feature>
<evidence type="ECO:0000259" key="19">
    <source>
        <dbReference type="PROSITE" id="PS50110"/>
    </source>
</evidence>
<dbReference type="FunFam" id="1.10.287.130:FF:000038">
    <property type="entry name" value="Sensory transduction histidine kinase"/>
    <property type="match status" value="1"/>
</dbReference>
<dbReference type="eggNOG" id="COG2205">
    <property type="taxonomic scope" value="Bacteria"/>
</dbReference>
<dbReference type="GO" id="GO:0005524">
    <property type="term" value="F:ATP binding"/>
    <property type="evidence" value="ECO:0007669"/>
    <property type="project" value="UniProtKB-KW"/>
</dbReference>
<dbReference type="SUPFAM" id="SSF55785">
    <property type="entry name" value="PYP-like sensor domain (PAS domain)"/>
    <property type="match status" value="8"/>
</dbReference>
<keyword evidence="16" id="KW-0175">Coiled coil</keyword>
<dbReference type="InterPro" id="IPR036097">
    <property type="entry name" value="HisK_dim/P_sf"/>
</dbReference>
<evidence type="ECO:0000256" key="8">
    <source>
        <dbReference type="ARBA" id="ARBA00022777"/>
    </source>
</evidence>
<dbReference type="PANTHER" id="PTHR43304:SF1">
    <property type="entry name" value="PAC DOMAIN-CONTAINING PROTEIN"/>
    <property type="match status" value="1"/>
</dbReference>
<dbReference type="GO" id="GO:0016020">
    <property type="term" value="C:membrane"/>
    <property type="evidence" value="ECO:0007669"/>
    <property type="project" value="UniProtKB-SubCell"/>
</dbReference>
<dbReference type="eggNOG" id="COG2905">
    <property type="taxonomic scope" value="Bacteria"/>
</dbReference>
<dbReference type="InterPro" id="IPR052162">
    <property type="entry name" value="Sensor_kinase/Photoreceptor"/>
</dbReference>
<feature type="domain" description="Histidine kinase" evidence="18">
    <location>
        <begin position="1809"/>
        <end position="2048"/>
    </location>
</feature>
<evidence type="ECO:0000256" key="16">
    <source>
        <dbReference type="SAM" id="Coils"/>
    </source>
</evidence>
<dbReference type="Gene3D" id="3.40.50.2300">
    <property type="match status" value="1"/>
</dbReference>
<dbReference type="eggNOG" id="COG2202">
    <property type="taxonomic scope" value="Bacteria"/>
</dbReference>
<organism evidence="23 24">
    <name type="scientific">Cyanobacterium stanieri (strain ATCC 29140 / PCC 7202)</name>
    <dbReference type="NCBI Taxonomy" id="292563"/>
    <lineage>
        <taxon>Bacteria</taxon>
        <taxon>Bacillati</taxon>
        <taxon>Cyanobacteriota</taxon>
        <taxon>Cyanophyceae</taxon>
        <taxon>Oscillatoriophycideae</taxon>
        <taxon>Chroococcales</taxon>
        <taxon>Geminocystaceae</taxon>
        <taxon>Cyanobacterium</taxon>
    </lineage>
</organism>
<dbReference type="EC" id="2.7.13.3" evidence="4"/>
<feature type="domain" description="CBS" evidence="22">
    <location>
        <begin position="168"/>
        <end position="231"/>
    </location>
</feature>
<evidence type="ECO:0000256" key="1">
    <source>
        <dbReference type="ARBA" id="ARBA00000085"/>
    </source>
</evidence>
<evidence type="ECO:0000256" key="15">
    <source>
        <dbReference type="PROSITE-ProRule" id="PRU00703"/>
    </source>
</evidence>
<feature type="domain" description="Phytochrome chromophore attachment site" evidence="17">
    <location>
        <begin position="357"/>
        <end position="495"/>
    </location>
</feature>
<dbReference type="SMART" id="SM00387">
    <property type="entry name" value="HATPase_c"/>
    <property type="match status" value="1"/>
</dbReference>
<dbReference type="STRING" id="292563.Cyast_0384"/>
<dbReference type="InterPro" id="IPR003018">
    <property type="entry name" value="GAF"/>
</dbReference>
<dbReference type="InterPro" id="IPR001789">
    <property type="entry name" value="Sig_transdc_resp-reg_receiver"/>
</dbReference>
<dbReference type="SUPFAM" id="SSF54631">
    <property type="entry name" value="CBS-domain pair"/>
    <property type="match status" value="2"/>
</dbReference>
<dbReference type="Gene3D" id="2.10.70.100">
    <property type="match status" value="1"/>
</dbReference>
<dbReference type="Pfam" id="PF02518">
    <property type="entry name" value="HATPase_c"/>
    <property type="match status" value="1"/>
</dbReference>
<keyword evidence="6" id="KW-0808">Transferase</keyword>
<dbReference type="InterPro" id="IPR004358">
    <property type="entry name" value="Sig_transdc_His_kin-like_C"/>
</dbReference>
<evidence type="ECO:0000256" key="14">
    <source>
        <dbReference type="PROSITE-ProRule" id="PRU00169"/>
    </source>
</evidence>
<keyword evidence="24" id="KW-1185">Reference proteome</keyword>
<dbReference type="Pfam" id="PF00512">
    <property type="entry name" value="HisKA"/>
    <property type="match status" value="1"/>
</dbReference>
<dbReference type="GO" id="GO:0000155">
    <property type="term" value="F:phosphorelay sensor kinase activity"/>
    <property type="evidence" value="ECO:0007669"/>
    <property type="project" value="InterPro"/>
</dbReference>
<evidence type="ECO:0000256" key="3">
    <source>
        <dbReference type="ARBA" id="ARBA00006402"/>
    </source>
</evidence>
<dbReference type="PROSITE" id="PS51371">
    <property type="entry name" value="CBS"/>
    <property type="match status" value="4"/>
</dbReference>
<comment type="similarity">
    <text evidence="3">In the N-terminal section; belongs to the phytochrome family.</text>
</comment>
<dbReference type="Gene3D" id="3.30.565.10">
    <property type="entry name" value="Histidine kinase-like ATPase, C-terminal domain"/>
    <property type="match status" value="1"/>
</dbReference>
<dbReference type="SUPFAM" id="SSF47384">
    <property type="entry name" value="Homodimeric domain of signal transducing histidine kinase"/>
    <property type="match status" value="1"/>
</dbReference>
<dbReference type="Pfam" id="PF13426">
    <property type="entry name" value="PAS_9"/>
    <property type="match status" value="3"/>
</dbReference>
<dbReference type="PROSITE" id="PS50110">
    <property type="entry name" value="RESPONSE_REGULATORY"/>
    <property type="match status" value="1"/>
</dbReference>
<dbReference type="InterPro" id="IPR000014">
    <property type="entry name" value="PAS"/>
</dbReference>
<dbReference type="InterPro" id="IPR011006">
    <property type="entry name" value="CheY-like_superfamily"/>
</dbReference>
<dbReference type="Proteomes" id="UP000010483">
    <property type="component" value="Chromosome"/>
</dbReference>
<dbReference type="PROSITE" id="PS50046">
    <property type="entry name" value="PHYTOCHROME_2"/>
    <property type="match status" value="1"/>
</dbReference>
<dbReference type="InterPro" id="IPR036890">
    <property type="entry name" value="HATPase_C_sf"/>
</dbReference>
<dbReference type="Gene3D" id="3.30.450.40">
    <property type="match status" value="2"/>
</dbReference>
<keyword evidence="15" id="KW-0129">CBS domain</keyword>
<feature type="domain" description="CBS" evidence="22">
    <location>
        <begin position="240"/>
        <end position="300"/>
    </location>
</feature>
<feature type="domain" description="PAS" evidence="20">
    <location>
        <begin position="815"/>
        <end position="879"/>
    </location>
</feature>
<dbReference type="Pfam" id="PF13185">
    <property type="entry name" value="GAF_2"/>
    <property type="match status" value="1"/>
</dbReference>
<dbReference type="EMBL" id="CP003940">
    <property type="protein sequence ID" value="AFZ46364.1"/>
    <property type="molecule type" value="Genomic_DNA"/>
</dbReference>
<dbReference type="PANTHER" id="PTHR43304">
    <property type="entry name" value="PHYTOCHROME-LIKE PROTEIN CPH1"/>
    <property type="match status" value="1"/>
</dbReference>
<dbReference type="SUPFAM" id="SSF52172">
    <property type="entry name" value="CheY-like"/>
    <property type="match status" value="1"/>
</dbReference>
<feature type="domain" description="PAC" evidence="21">
    <location>
        <begin position="1297"/>
        <end position="1349"/>
    </location>
</feature>
<comment type="catalytic activity">
    <reaction evidence="1">
        <text>ATP + protein L-histidine = ADP + protein N-phospho-L-histidine.</text>
        <dbReference type="EC" id="2.7.13.3"/>
    </reaction>
</comment>
<feature type="domain" description="PAC" evidence="21">
    <location>
        <begin position="895"/>
        <end position="949"/>
    </location>
</feature>
<feature type="domain" description="PAS" evidence="20">
    <location>
        <begin position="1485"/>
        <end position="1535"/>
    </location>
</feature>
<keyword evidence="9" id="KW-0067">ATP-binding</keyword>
<feature type="domain" description="Response regulatory" evidence="19">
    <location>
        <begin position="2077"/>
        <end position="2193"/>
    </location>
</feature>
<dbReference type="PATRIC" id="fig|292563.3.peg.401"/>
<dbReference type="SMART" id="SM00388">
    <property type="entry name" value="HisKA"/>
    <property type="match status" value="1"/>
</dbReference>
<feature type="domain" description="PAS" evidence="20">
    <location>
        <begin position="526"/>
        <end position="585"/>
    </location>
</feature>
<evidence type="ECO:0000256" key="10">
    <source>
        <dbReference type="ARBA" id="ARBA00023012"/>
    </source>
</evidence>
<evidence type="ECO:0000256" key="13">
    <source>
        <dbReference type="ARBA" id="ARBA00074306"/>
    </source>
</evidence>
<dbReference type="SMART" id="SM00091">
    <property type="entry name" value="PAS"/>
    <property type="match status" value="8"/>
</dbReference>
<proteinExistence type="inferred from homology"/>
<keyword evidence="10" id="KW-0902">Two-component regulatory system</keyword>
<evidence type="ECO:0000256" key="12">
    <source>
        <dbReference type="ARBA" id="ARBA00023306"/>
    </source>
</evidence>
<dbReference type="FunFam" id="3.30.565.10:FF:000010">
    <property type="entry name" value="Sensor histidine kinase RcsC"/>
    <property type="match status" value="1"/>
</dbReference>
<dbReference type="CDD" id="cd00082">
    <property type="entry name" value="HisKA"/>
    <property type="match status" value="1"/>
</dbReference>
<comment type="subcellular location">
    <subcellularLocation>
        <location evidence="2">Membrane</location>
    </subcellularLocation>
</comment>
<feature type="domain" description="PAS" evidence="20">
    <location>
        <begin position="1350"/>
        <end position="1420"/>
    </location>
</feature>
<evidence type="ECO:0000256" key="5">
    <source>
        <dbReference type="ARBA" id="ARBA00022553"/>
    </source>
</evidence>
<dbReference type="SMART" id="SM00448">
    <property type="entry name" value="REC"/>
    <property type="match status" value="1"/>
</dbReference>
<evidence type="ECO:0000313" key="23">
    <source>
        <dbReference type="EMBL" id="AFZ46364.1"/>
    </source>
</evidence>
<dbReference type="InterPro" id="IPR003661">
    <property type="entry name" value="HisK_dim/P_dom"/>
</dbReference>
<evidence type="ECO:0000259" key="18">
    <source>
        <dbReference type="PROSITE" id="PS50109"/>
    </source>
</evidence>
<evidence type="ECO:0000313" key="24">
    <source>
        <dbReference type="Proteomes" id="UP000010483"/>
    </source>
</evidence>
<dbReference type="CDD" id="cd04620">
    <property type="entry name" value="CBS_two-component_sensor_histidine_kinase_repeat1"/>
    <property type="match status" value="1"/>
</dbReference>
<dbReference type="Pfam" id="PF08447">
    <property type="entry name" value="PAS_3"/>
    <property type="match status" value="5"/>
</dbReference>
<keyword evidence="12" id="KW-0131">Cell cycle</keyword>
<keyword evidence="11" id="KW-0472">Membrane</keyword>
<sequence length="2194" mass="251214">MLNYTPLTIEQLQKGIIRHPLTVSPQATVQDAIALMSGIRSSCETPYHQDNNKKSLEIEARSSCVIVVDGEKVIGILTERDIVRLTINNQSLSNIIIGEVMVSPVITFPENQFTDIFSVINLLYQHNIRHLPILDDQEHLIGLITHESLRQLSRPIDLLKLRQVKEVMIPEVICDDEKASLINIARKMNHHQVSCIVITREKKIEAQIKQLPIGIVSERDLVQFQALNLDFNNYKAKDVMSSPPITVGLDESLLTVQHLMEKHLIRRLLVIGEQQEIRGIVTQTNILKALNPIEIYGMATMLEKRVKQLEQEKYALLQNRNRELEKTVTQRTKELQNRIKREQLIADISDHIRESLQLDNILNTCVEELRTFSKCDRVLVYQFNQDWSGVIVAESVGKGLLQSIGNIVQDSCFQESLAHNRIFTTTEVIAINNIYNHGYPDCYIQLVEKYHIKANLIVPIRIQGKLWGLLIGHQCQDFRQWQEEDTSLFKEIASALAIAIKQSINYHNLENELKERKKAEELLKESENRFRQLAENIDQVFYLIDREEEQMLYVSPNYELIWGKSCQSLYDDPQSYLNIIHPEDRHLLIQAKELREQGFQTTSEFRIIRPDGEIRWILNRTFPIKNSINNIHERTCGIAEDITEGKLNEIELTKSQQQIETTSFRLKEAQRIAKLGHWEYNHLQNTLYWSKQCYSIFGISSSEFTPSYEGFLQLIHHEDRTLVNHYYNDHLENQTDYNICHRIIRTDGQIKYVQEQCETEYDEDGTPLISRGTVQDITKLKEAELKLAQLNQELETKVAERTQELWNINHLQAMILDGTDYAIISIDCNGYIKTFNQGAENMLGYKADEVINQVSPLQFVDQQEAENHITKISQELGQETPFDINAFTIKSRLDMVNEFTITHIHKDGTRFPVQMRINPLKNEQGEIVGFLGIGKDITKEEQARSDRKRHEIERQQLLQELSAFKLGLDESAIVAITDSEGIISYVNGKFVNVSGYSENELIGKTHKIVNSGYHPRSFFKNLWDTLKKGEIWRGEICNRSKLGSLYWVESTIVPFLDREGNPFQYLAIRFDITARKLGEIRIRKENTFRQQILEQMGDGLSISYAVSEHPFIRFTVWNPKMEIITGYTLEEINNHGWYRILCPHSENQTEAIQRIKTMGQGSNLIGMVEEWEIITKTGDKRTITISTSVLAQEDNHNFVLAVIQDITDRKAKEKENILLKEQLEFVLSSSPAIIYNCEVNPPNYHPKFLSPNVQSILKHDHQKFLSGSLAWHEFIHPDDVSMVFPEMEKQLFTNDHYRCEYRFLTGDNEYVWLQDEMILLRDEYGNPLEIVGYTSNINERKQAQIELKNKTEELDQFFSLAIDLLCIANTDGYFIRLNKEWEKLLGYPLKQLEGSLFLDYIHPDDLSLTLEAIKEIQQGLEIASFTNRYRCADGSYRWLEWRCAPKQNYIYAAARDITDRKKNEEDINRHLAAIEAAMNGIAILQGDNFLYANKAHHEMFGYQQGELIGKNWRILYHPKKIKLIEQDIFPVLMTDGAWYGEIEAKKKDGSIFDEGLSLTVTDNNLLICICQDVTLRKQYEAEKLTLIDTIQRNNQLLSIISKAESKFITAENRLTIFEQLLSDLLELTNSEYGFIGEVLFREDGSAFMEENFIKIKGVPYLQTHSITNIAWNEETQKFYDENYQAGMQFTNMNTLFGAVIMTGKPVIANSPSTDPRRGGIPSEHPPLNAFLGLPFFSDNKLIGIVGIANAPGGYDNSVVEYLQPFLMTCSILIEGYRLDAGQKLAEKELFKSNQQLMKANRLKDEFLANMSHELRTPLNAILGMTEGLSEQIFGEINNKQLKALETIERSGTHLLELINDILDLAKIEAGQLELQLSNVSLDSLSESSLTFIKQLAFKKRIKLNTEIPTNVPCLMIDERKIRQVLINLLNNAVKFTPEGGNISIKISNATPGEIPNFVTKVFKNSENTSLNNVYISVVDTGIGIPPNKFNSLFEPFVQVDSALNRQYSGTGLGLSLVKRIVELHGGFVILSSRVGFGSSFTIALPYNSSACEISQSWNNDNPQIISSNSIQPSSNALILLAEDNEANISTISSYLKAKGYRVIIAKNGEEAVSFSQTEKPDLILMDIQMPKMSGFDAIVQIRQNSETTNIPIIALTALAMKDDQNKCLEIGVNDYFSKPLKLRALTNKIQELLS</sequence>
<evidence type="ECO:0000256" key="7">
    <source>
        <dbReference type="ARBA" id="ARBA00022741"/>
    </source>
</evidence>
<dbReference type="CDD" id="cd00130">
    <property type="entry name" value="PAS"/>
    <property type="match status" value="8"/>
</dbReference>
<evidence type="ECO:0000259" key="22">
    <source>
        <dbReference type="PROSITE" id="PS51371"/>
    </source>
</evidence>
<feature type="domain" description="CBS" evidence="22">
    <location>
        <begin position="101"/>
        <end position="161"/>
    </location>
</feature>
<protein>
    <recommendedName>
        <fullName evidence="13">Circadian input-output histidine kinase CikA</fullName>
        <ecNumber evidence="4">2.7.13.3</ecNumber>
    </recommendedName>
</protein>
<keyword evidence="7" id="KW-0547">Nucleotide-binding</keyword>
<evidence type="ECO:0000259" key="17">
    <source>
        <dbReference type="PROSITE" id="PS50046"/>
    </source>
</evidence>
<evidence type="ECO:0000256" key="4">
    <source>
        <dbReference type="ARBA" id="ARBA00012438"/>
    </source>
</evidence>
<dbReference type="SMART" id="SM00086">
    <property type="entry name" value="PAC"/>
    <property type="match status" value="8"/>
</dbReference>
<dbReference type="InterPro" id="IPR029016">
    <property type="entry name" value="GAF-like_dom_sf"/>
</dbReference>
<dbReference type="CDD" id="cd17546">
    <property type="entry name" value="REC_hyHK_CKI1_RcsC-like"/>
    <property type="match status" value="1"/>
</dbReference>
<feature type="domain" description="PAS" evidence="20">
    <location>
        <begin position="974"/>
        <end position="1017"/>
    </location>
</feature>
<dbReference type="InterPro" id="IPR003594">
    <property type="entry name" value="HATPase_dom"/>
</dbReference>
<keyword evidence="8 23" id="KW-0418">Kinase</keyword>
<evidence type="ECO:0000256" key="2">
    <source>
        <dbReference type="ARBA" id="ARBA00004370"/>
    </source>
</evidence>